<feature type="transmembrane region" description="Helical" evidence="1">
    <location>
        <begin position="154"/>
        <end position="173"/>
    </location>
</feature>
<keyword evidence="3" id="KW-1185">Reference proteome</keyword>
<feature type="transmembrane region" description="Helical" evidence="1">
    <location>
        <begin position="255"/>
        <end position="275"/>
    </location>
</feature>
<name>A0ABR2IN23_9EUKA</name>
<feature type="transmembrane region" description="Helical" evidence="1">
    <location>
        <begin position="74"/>
        <end position="92"/>
    </location>
</feature>
<feature type="transmembrane region" description="Helical" evidence="1">
    <location>
        <begin position="185"/>
        <end position="206"/>
    </location>
</feature>
<feature type="transmembrane region" description="Helical" evidence="1">
    <location>
        <begin position="44"/>
        <end position="62"/>
    </location>
</feature>
<sequence length="287" mass="32452">MATTIKEKTFLWLAVVLVLVVNAVMLIIPIFINSGVVQNLIKPFTVSVFLMEGIFYLLPAGVGGYSGSDLRDTGYMICVLFVVVFAILDNLLSSGKTGTENEQQEQQDSSSKGGSGSFNFMTLIYIVIIWITYMMIGMNLTCGLKPGKGYEYKILINPLFVYIFRLGTIQYVYGMYVWNEGPPLWLYLVYMIPQALLWPLAALISYYHHKCTSDMGNCKMCFCAILAGALCYMGFRMMYQFQQYFKSSGDTKNKIIQGVTMAVGFLWMVFIKGIYTMNDGGWGYRYD</sequence>
<comment type="caution">
    <text evidence="2">The sequence shown here is derived from an EMBL/GenBank/DDBJ whole genome shotgun (WGS) entry which is preliminary data.</text>
</comment>
<evidence type="ECO:0000256" key="1">
    <source>
        <dbReference type="SAM" id="Phobius"/>
    </source>
</evidence>
<gene>
    <name evidence="2" type="ORF">M9Y10_010835</name>
</gene>
<dbReference type="Proteomes" id="UP001470230">
    <property type="component" value="Unassembled WGS sequence"/>
</dbReference>
<evidence type="ECO:0000313" key="2">
    <source>
        <dbReference type="EMBL" id="KAK8865295.1"/>
    </source>
</evidence>
<proteinExistence type="predicted"/>
<dbReference type="EMBL" id="JAPFFF010000016">
    <property type="protein sequence ID" value="KAK8865295.1"/>
    <property type="molecule type" value="Genomic_DNA"/>
</dbReference>
<feature type="transmembrane region" description="Helical" evidence="1">
    <location>
        <begin position="120"/>
        <end position="142"/>
    </location>
</feature>
<protein>
    <submittedName>
        <fullName evidence="2">Uncharacterized protein</fullName>
    </submittedName>
</protein>
<evidence type="ECO:0000313" key="3">
    <source>
        <dbReference type="Proteomes" id="UP001470230"/>
    </source>
</evidence>
<feature type="transmembrane region" description="Helical" evidence="1">
    <location>
        <begin position="218"/>
        <end position="235"/>
    </location>
</feature>
<keyword evidence="1" id="KW-0472">Membrane</keyword>
<organism evidence="2 3">
    <name type="scientific">Tritrichomonas musculus</name>
    <dbReference type="NCBI Taxonomy" id="1915356"/>
    <lineage>
        <taxon>Eukaryota</taxon>
        <taxon>Metamonada</taxon>
        <taxon>Parabasalia</taxon>
        <taxon>Tritrichomonadida</taxon>
        <taxon>Tritrichomonadidae</taxon>
        <taxon>Tritrichomonas</taxon>
    </lineage>
</organism>
<accession>A0ABR2IN23</accession>
<reference evidence="2 3" key="1">
    <citation type="submission" date="2024-04" db="EMBL/GenBank/DDBJ databases">
        <title>Tritrichomonas musculus Genome.</title>
        <authorList>
            <person name="Alves-Ferreira E."/>
            <person name="Grigg M."/>
            <person name="Lorenzi H."/>
            <person name="Galac M."/>
        </authorList>
    </citation>
    <scope>NUCLEOTIDE SEQUENCE [LARGE SCALE GENOMIC DNA]</scope>
    <source>
        <strain evidence="2 3">EAF2021</strain>
    </source>
</reference>
<keyword evidence="1" id="KW-0812">Transmembrane</keyword>
<keyword evidence="1" id="KW-1133">Transmembrane helix</keyword>
<feature type="transmembrane region" description="Helical" evidence="1">
    <location>
        <begin position="12"/>
        <end position="32"/>
    </location>
</feature>